<dbReference type="OrthoDB" id="1349101at2"/>
<keyword evidence="2" id="KW-1185">Reference proteome</keyword>
<gene>
    <name evidence="1" type="ORF">ECE50_012935</name>
</gene>
<dbReference type="AlphaFoldDB" id="A0A3S1CTP1"/>
<accession>A0A3S1CTP1</accession>
<evidence type="ECO:0000313" key="2">
    <source>
        <dbReference type="Proteomes" id="UP000281028"/>
    </source>
</evidence>
<dbReference type="Proteomes" id="UP000281028">
    <property type="component" value="Unassembled WGS sequence"/>
</dbReference>
<protein>
    <submittedName>
        <fullName evidence="1">Uncharacterized protein</fullName>
    </submittedName>
</protein>
<dbReference type="EMBL" id="RIAR02000001">
    <property type="protein sequence ID" value="NSL87746.1"/>
    <property type="molecule type" value="Genomic_DNA"/>
</dbReference>
<name>A0A3S1CTP1_9BACT</name>
<reference evidence="1" key="1">
    <citation type="submission" date="2020-05" db="EMBL/GenBank/DDBJ databases">
        <title>Chitinophaga laudate sp. nov., isolated from a tropical peat swamp.</title>
        <authorList>
            <person name="Goh C.B.S."/>
            <person name="Lee M.S."/>
            <person name="Parimannan S."/>
            <person name="Pasbakhsh P."/>
            <person name="Yule C.M."/>
            <person name="Rajandas H."/>
            <person name="Loke S."/>
            <person name="Croft L."/>
            <person name="Tan J.B.L."/>
        </authorList>
    </citation>
    <scope>NUCLEOTIDE SEQUENCE</scope>
    <source>
        <strain evidence="1">Mgbs1</strain>
    </source>
</reference>
<proteinExistence type="predicted"/>
<organism evidence="1 2">
    <name type="scientific">Chitinophaga solisilvae</name>
    <dbReference type="NCBI Taxonomy" id="1233460"/>
    <lineage>
        <taxon>Bacteria</taxon>
        <taxon>Pseudomonadati</taxon>
        <taxon>Bacteroidota</taxon>
        <taxon>Chitinophagia</taxon>
        <taxon>Chitinophagales</taxon>
        <taxon>Chitinophagaceae</taxon>
        <taxon>Chitinophaga</taxon>
    </lineage>
</organism>
<sequence>MMKTPVAGRFLTIYSVIVTIALAMSLMAFRNLHESFEEISVKRINIVDDAGRSRLVISNQEKMPPPVIGGKTYKRAVAPAGLVFYDEQGNECGGIALSANEKLGMRALAFDYSNADAIGLFSREDKDGSNYEAALVINDRGPLDKIGNNQNRIILHTANGKAGLTFNGPDGRARLRIGVDSTGNPVFETLDAKGVVTKRFATAKK</sequence>
<evidence type="ECO:0000313" key="1">
    <source>
        <dbReference type="EMBL" id="NSL87746.1"/>
    </source>
</evidence>
<comment type="caution">
    <text evidence="1">The sequence shown here is derived from an EMBL/GenBank/DDBJ whole genome shotgun (WGS) entry which is preliminary data.</text>
</comment>